<keyword evidence="1" id="KW-0812">Transmembrane</keyword>
<dbReference type="STRING" id="420662.Mpe_A0672"/>
<name>A2SDJ5_METPP</name>
<proteinExistence type="predicted"/>
<gene>
    <name evidence="2" type="ordered locus">Mpe_A0672</name>
</gene>
<keyword evidence="3" id="KW-1185">Reference proteome</keyword>
<dbReference type="AlphaFoldDB" id="A2SDJ5"/>
<evidence type="ECO:0000313" key="3">
    <source>
        <dbReference type="Proteomes" id="UP000000366"/>
    </source>
</evidence>
<keyword evidence="1" id="KW-1133">Transmembrane helix</keyword>
<protein>
    <recommendedName>
        <fullName evidence="4">Transmembrane protein</fullName>
    </recommendedName>
</protein>
<dbReference type="HOGENOM" id="CLU_2465512_0_0_4"/>
<evidence type="ECO:0000256" key="1">
    <source>
        <dbReference type="SAM" id="Phobius"/>
    </source>
</evidence>
<keyword evidence="1" id="KW-0472">Membrane</keyword>
<sequence>MKTFAVLVALAAWGHLLFWRPAPWVSWLLFMAFLVLGSLFTLAGGFSYWWDSGMRPSQRSAVVLVCGLLTLAAQAGRLFKSLSDDDLA</sequence>
<accession>A2SDJ5</accession>
<organism evidence="2 3">
    <name type="scientific">Methylibium petroleiphilum (strain ATCC BAA-1232 / LMG 22953 / PM1)</name>
    <dbReference type="NCBI Taxonomy" id="420662"/>
    <lineage>
        <taxon>Bacteria</taxon>
        <taxon>Pseudomonadati</taxon>
        <taxon>Pseudomonadota</taxon>
        <taxon>Betaproteobacteria</taxon>
        <taxon>Burkholderiales</taxon>
        <taxon>Sphaerotilaceae</taxon>
        <taxon>Methylibium</taxon>
    </lineage>
</organism>
<dbReference type="RefSeq" id="WP_011828272.1">
    <property type="nucleotide sequence ID" value="NC_008825.1"/>
</dbReference>
<dbReference type="EMBL" id="CP000555">
    <property type="protein sequence ID" value="ABM93634.1"/>
    <property type="molecule type" value="Genomic_DNA"/>
</dbReference>
<evidence type="ECO:0008006" key="4">
    <source>
        <dbReference type="Google" id="ProtNLM"/>
    </source>
</evidence>
<feature type="transmembrane region" description="Helical" evidence="1">
    <location>
        <begin position="61"/>
        <end position="79"/>
    </location>
</feature>
<dbReference type="eggNOG" id="ENOG502ZF5R">
    <property type="taxonomic scope" value="Bacteria"/>
</dbReference>
<dbReference type="Proteomes" id="UP000000366">
    <property type="component" value="Chromosome"/>
</dbReference>
<dbReference type="KEGG" id="mpt:Mpe_A0672"/>
<reference evidence="2 3" key="1">
    <citation type="journal article" date="2007" name="J. Bacteriol.">
        <title>Whole-genome analysis of the methyl tert-butyl ether-degrading beta-proteobacterium Methylibium petroleiphilum PM1.</title>
        <authorList>
            <person name="Kane S.R."/>
            <person name="Chakicherla A.Y."/>
            <person name="Chain P.S.G."/>
            <person name="Schmidt R."/>
            <person name="Shin M.W."/>
            <person name="Legler T.C."/>
            <person name="Scow K.M."/>
            <person name="Larimer F.W."/>
            <person name="Lucas S.M."/>
            <person name="Richardson P.M."/>
            <person name="Hristova K.R."/>
        </authorList>
    </citation>
    <scope>NUCLEOTIDE SEQUENCE [LARGE SCALE GENOMIC DNA]</scope>
    <source>
        <strain evidence="3">ATCC BAA-1232 / LMG 22953 / PM1</strain>
    </source>
</reference>
<evidence type="ECO:0000313" key="2">
    <source>
        <dbReference type="EMBL" id="ABM93634.1"/>
    </source>
</evidence>
<feature type="transmembrane region" description="Helical" evidence="1">
    <location>
        <begin position="24"/>
        <end position="49"/>
    </location>
</feature>